<dbReference type="GO" id="GO:0003723">
    <property type="term" value="F:RNA binding"/>
    <property type="evidence" value="ECO:0007669"/>
    <property type="project" value="UniProtKB-KW"/>
</dbReference>
<evidence type="ECO:0000259" key="2">
    <source>
        <dbReference type="SMART" id="SM00363"/>
    </source>
</evidence>
<dbReference type="RefSeq" id="WP_092356492.1">
    <property type="nucleotide sequence ID" value="NZ_FOIN01000049.1"/>
</dbReference>
<dbReference type="Gene3D" id="3.10.290.10">
    <property type="entry name" value="RNA-binding S4 domain"/>
    <property type="match status" value="1"/>
</dbReference>
<evidence type="ECO:0000256" key="1">
    <source>
        <dbReference type="PROSITE-ProRule" id="PRU00182"/>
    </source>
</evidence>
<dbReference type="InterPro" id="IPR036986">
    <property type="entry name" value="S4_RNA-bd_sf"/>
</dbReference>
<dbReference type="SUPFAM" id="SSF55174">
    <property type="entry name" value="Alpha-L RNA-binding motif"/>
    <property type="match status" value="1"/>
</dbReference>
<dbReference type="Gene3D" id="3.30.1370.160">
    <property type="match status" value="1"/>
</dbReference>
<dbReference type="EMBL" id="FOIN01000049">
    <property type="protein sequence ID" value="SET82533.1"/>
    <property type="molecule type" value="Genomic_DNA"/>
</dbReference>
<protein>
    <submittedName>
        <fullName evidence="3">RNA-binding protein YlmH, contains S4-like domain</fullName>
    </submittedName>
</protein>
<dbReference type="CDD" id="cd00165">
    <property type="entry name" value="S4"/>
    <property type="match status" value="1"/>
</dbReference>
<dbReference type="OrthoDB" id="9812787at2"/>
<dbReference type="Gene3D" id="3.30.70.330">
    <property type="match status" value="1"/>
</dbReference>
<organism evidence="3 4">
    <name type="scientific">Thomasclavelia cocleata</name>
    <dbReference type="NCBI Taxonomy" id="69824"/>
    <lineage>
        <taxon>Bacteria</taxon>
        <taxon>Bacillati</taxon>
        <taxon>Bacillota</taxon>
        <taxon>Erysipelotrichia</taxon>
        <taxon>Erysipelotrichales</taxon>
        <taxon>Coprobacillaceae</taxon>
        <taxon>Thomasclavelia</taxon>
    </lineage>
</organism>
<dbReference type="InterPro" id="IPR012677">
    <property type="entry name" value="Nucleotide-bd_a/b_plait_sf"/>
</dbReference>
<dbReference type="Proteomes" id="UP000198558">
    <property type="component" value="Unassembled WGS sequence"/>
</dbReference>
<proteinExistence type="predicted"/>
<sequence>MFEHFKGEEVFVKKILEFKDQALYKQRIVLTKFLNPYHQSIVYSIIGNSGDLIVLEDGGLVNSESKRLIIAPSFYQIEKEDFEIVLVKIIYAKPFGKLTHRDILGALMSLGVKRELFGDIYEYNDNFYVAMDLKIYDYVRDNLTIIKRSKVKLSITDEKIEIIHEYVSKTFIVSSFRLDRIVSSFYKLSRSKAVSYIQAGFVKVNHKEVEEISYLCNNSDMISLRRYGRVKFVDTKRKTKQDNFVVEGYFYK</sequence>
<keyword evidence="4" id="KW-1185">Reference proteome</keyword>
<dbReference type="Pfam" id="PF01479">
    <property type="entry name" value="S4"/>
    <property type="match status" value="1"/>
</dbReference>
<dbReference type="Pfam" id="PF17774">
    <property type="entry name" value="YlmH_RBD"/>
    <property type="match status" value="1"/>
</dbReference>
<evidence type="ECO:0000313" key="3">
    <source>
        <dbReference type="EMBL" id="SET82533.1"/>
    </source>
</evidence>
<dbReference type="InterPro" id="IPR002942">
    <property type="entry name" value="S4_RNA-bd"/>
</dbReference>
<dbReference type="AlphaFoldDB" id="A0A1I0HFB9"/>
<evidence type="ECO:0000313" key="4">
    <source>
        <dbReference type="Proteomes" id="UP000198558"/>
    </source>
</evidence>
<name>A0A1I0HFB9_9FIRM</name>
<dbReference type="InterPro" id="IPR040591">
    <property type="entry name" value="RqcP2_RBD"/>
</dbReference>
<reference evidence="4" key="1">
    <citation type="submission" date="2016-10" db="EMBL/GenBank/DDBJ databases">
        <authorList>
            <person name="Varghese N."/>
            <person name="Submissions S."/>
        </authorList>
    </citation>
    <scope>NUCLEOTIDE SEQUENCE [LARGE SCALE GENOMIC DNA]</scope>
    <source>
        <strain evidence="4">DSM 1551</strain>
    </source>
</reference>
<accession>A0A1I0HFB9</accession>
<dbReference type="PROSITE" id="PS50889">
    <property type="entry name" value="S4"/>
    <property type="match status" value="1"/>
</dbReference>
<gene>
    <name evidence="3" type="ORF">SAMN04489758_14914</name>
</gene>
<feature type="domain" description="RNA-binding S4" evidence="2">
    <location>
        <begin position="176"/>
        <end position="238"/>
    </location>
</feature>
<keyword evidence="1" id="KW-0694">RNA-binding</keyword>
<dbReference type="GeneID" id="78289434"/>
<dbReference type="SMART" id="SM00363">
    <property type="entry name" value="S4"/>
    <property type="match status" value="1"/>
</dbReference>